<evidence type="ECO:0000256" key="1">
    <source>
        <dbReference type="SAM" id="MobiDB-lite"/>
    </source>
</evidence>
<sequence>MAFIGCANSSDDSPGGEVLQGTESVVDEASAEERNIVDENMALIRDYAAQFSINVDWNKIPVVVSKTHLQRESSSCVRDANGVGTKIVLNKKFFSARVFDKETGYASPLYNLLIHEIGHCYMNRNHEEALLKKAGYRAQFVIDGKNGRQVVSYPSIQVSMMQNAFFQMPKVLMPYYVGEIFGAYRAKSLEDLQQRYEFDIVRASNFVEEAQ</sequence>
<evidence type="ECO:0000313" key="2">
    <source>
        <dbReference type="EMBL" id="KYG61246.1"/>
    </source>
</evidence>
<comment type="caution">
    <text evidence="2">The sequence shown here is derived from an EMBL/GenBank/DDBJ whole genome shotgun (WGS) entry which is preliminary data.</text>
</comment>
<feature type="region of interest" description="Disordered" evidence="1">
    <location>
        <begin position="1"/>
        <end position="20"/>
    </location>
</feature>
<dbReference type="EMBL" id="LUKF01000017">
    <property type="protein sequence ID" value="KYG61246.1"/>
    <property type="molecule type" value="Genomic_DNA"/>
</dbReference>
<name>A0A150WE31_BDEBC</name>
<dbReference type="Proteomes" id="UP000075391">
    <property type="component" value="Unassembled WGS sequence"/>
</dbReference>
<protein>
    <submittedName>
        <fullName evidence="2">Uncharacterized protein</fullName>
    </submittedName>
</protein>
<evidence type="ECO:0000313" key="3">
    <source>
        <dbReference type="Proteomes" id="UP000075391"/>
    </source>
</evidence>
<organism evidence="2 3">
    <name type="scientific">Bdellovibrio bacteriovorus</name>
    <dbReference type="NCBI Taxonomy" id="959"/>
    <lineage>
        <taxon>Bacteria</taxon>
        <taxon>Pseudomonadati</taxon>
        <taxon>Bdellovibrionota</taxon>
        <taxon>Bdellovibrionia</taxon>
        <taxon>Bdellovibrionales</taxon>
        <taxon>Pseudobdellovibrionaceae</taxon>
        <taxon>Bdellovibrio</taxon>
    </lineage>
</organism>
<accession>A0A150WE31</accession>
<gene>
    <name evidence="2" type="ORF">AZI85_09910</name>
</gene>
<reference evidence="2 3" key="1">
    <citation type="submission" date="2016-03" db="EMBL/GenBank/DDBJ databases">
        <authorList>
            <person name="Ploux O."/>
        </authorList>
    </citation>
    <scope>NUCLEOTIDE SEQUENCE [LARGE SCALE GENOMIC DNA]</scope>
    <source>
        <strain evidence="2 3">BER2</strain>
    </source>
</reference>
<dbReference type="AlphaFoldDB" id="A0A150WE31"/>
<proteinExistence type="predicted"/>